<keyword evidence="3" id="KW-0949">S-adenosyl-L-methionine</keyword>
<evidence type="ECO:0000259" key="5">
    <source>
        <dbReference type="Pfam" id="PF00891"/>
    </source>
</evidence>
<dbReference type="InterPro" id="IPR016461">
    <property type="entry name" value="COMT-like"/>
</dbReference>
<dbReference type="Gene3D" id="1.10.10.10">
    <property type="entry name" value="Winged helix-like DNA-binding domain superfamily/Winged helix DNA-binding domain"/>
    <property type="match status" value="1"/>
</dbReference>
<dbReference type="InterPro" id="IPR036388">
    <property type="entry name" value="WH-like_DNA-bd_sf"/>
</dbReference>
<evidence type="ECO:0000256" key="2">
    <source>
        <dbReference type="ARBA" id="ARBA00022679"/>
    </source>
</evidence>
<dbReference type="InterPro" id="IPR001077">
    <property type="entry name" value="COMT_C"/>
</dbReference>
<evidence type="ECO:0000256" key="4">
    <source>
        <dbReference type="PIRSR" id="PIRSR005739-1"/>
    </source>
</evidence>
<dbReference type="OrthoDB" id="4145676at2"/>
<gene>
    <name evidence="7" type="ORF">FDA94_20835</name>
</gene>
<dbReference type="GO" id="GO:0008171">
    <property type="term" value="F:O-methyltransferase activity"/>
    <property type="evidence" value="ECO:0007669"/>
    <property type="project" value="InterPro"/>
</dbReference>
<dbReference type="PANTHER" id="PTHR43712:SF2">
    <property type="entry name" value="O-METHYLTRANSFERASE CICE"/>
    <property type="match status" value="1"/>
</dbReference>
<dbReference type="InterPro" id="IPR012967">
    <property type="entry name" value="COMT_dimerisation"/>
</dbReference>
<evidence type="ECO:0000259" key="6">
    <source>
        <dbReference type="Pfam" id="PF08100"/>
    </source>
</evidence>
<keyword evidence="1 7" id="KW-0489">Methyltransferase</keyword>
<dbReference type="GO" id="GO:0032259">
    <property type="term" value="P:methylation"/>
    <property type="evidence" value="ECO:0007669"/>
    <property type="project" value="UniProtKB-KW"/>
</dbReference>
<name>A0A4U3MEA4_9ACTN</name>
<dbReference type="CDD" id="cd02440">
    <property type="entry name" value="AdoMet_MTases"/>
    <property type="match status" value="1"/>
</dbReference>
<accession>A0A4U3MEA4</accession>
<dbReference type="Gene3D" id="1.10.287.1350">
    <property type="match status" value="1"/>
</dbReference>
<dbReference type="Proteomes" id="UP000308705">
    <property type="component" value="Unassembled WGS sequence"/>
</dbReference>
<comment type="caution">
    <text evidence="7">The sequence shown here is derived from an EMBL/GenBank/DDBJ whole genome shotgun (WGS) entry which is preliminary data.</text>
</comment>
<evidence type="ECO:0000313" key="7">
    <source>
        <dbReference type="EMBL" id="TKK86554.1"/>
    </source>
</evidence>
<keyword evidence="2 7" id="KW-0808">Transferase</keyword>
<feature type="domain" description="O-methyltransferase C-terminal" evidence="5">
    <location>
        <begin position="111"/>
        <end position="307"/>
    </location>
</feature>
<dbReference type="RefSeq" id="WP_137248748.1">
    <property type="nucleotide sequence ID" value="NZ_SZQA01000020.1"/>
</dbReference>
<dbReference type="Pfam" id="PF08100">
    <property type="entry name" value="Dimerisation"/>
    <property type="match status" value="1"/>
</dbReference>
<evidence type="ECO:0000256" key="1">
    <source>
        <dbReference type="ARBA" id="ARBA00022603"/>
    </source>
</evidence>
<dbReference type="SUPFAM" id="SSF53335">
    <property type="entry name" value="S-adenosyl-L-methionine-dependent methyltransferases"/>
    <property type="match status" value="1"/>
</dbReference>
<feature type="active site" description="Proton acceptor" evidence="4">
    <location>
        <position position="241"/>
    </location>
</feature>
<feature type="domain" description="O-methyltransferase dimerisation" evidence="6">
    <location>
        <begin position="15"/>
        <end position="83"/>
    </location>
</feature>
<keyword evidence="8" id="KW-1185">Reference proteome</keyword>
<dbReference type="InterPro" id="IPR029063">
    <property type="entry name" value="SAM-dependent_MTases_sf"/>
</dbReference>
<organism evidence="7 8">
    <name type="scientific">Herbidospora galbida</name>
    <dbReference type="NCBI Taxonomy" id="2575442"/>
    <lineage>
        <taxon>Bacteria</taxon>
        <taxon>Bacillati</taxon>
        <taxon>Actinomycetota</taxon>
        <taxon>Actinomycetes</taxon>
        <taxon>Streptosporangiales</taxon>
        <taxon>Streptosporangiaceae</taxon>
        <taxon>Herbidospora</taxon>
    </lineage>
</organism>
<dbReference type="PIRSF" id="PIRSF005739">
    <property type="entry name" value="O-mtase"/>
    <property type="match status" value="1"/>
</dbReference>
<dbReference type="PROSITE" id="PS51683">
    <property type="entry name" value="SAM_OMT_II"/>
    <property type="match status" value="1"/>
</dbReference>
<evidence type="ECO:0000256" key="3">
    <source>
        <dbReference type="ARBA" id="ARBA00022691"/>
    </source>
</evidence>
<evidence type="ECO:0000313" key="8">
    <source>
        <dbReference type="Proteomes" id="UP000308705"/>
    </source>
</evidence>
<dbReference type="Gene3D" id="3.40.50.150">
    <property type="entry name" value="Vaccinia Virus protein VP39"/>
    <property type="match status" value="1"/>
</dbReference>
<dbReference type="AlphaFoldDB" id="A0A4U3MEA4"/>
<dbReference type="EMBL" id="SZQA01000020">
    <property type="protein sequence ID" value="TKK86554.1"/>
    <property type="molecule type" value="Genomic_DNA"/>
</dbReference>
<dbReference type="SUPFAM" id="SSF46785">
    <property type="entry name" value="Winged helix' DNA-binding domain"/>
    <property type="match status" value="1"/>
</dbReference>
<protein>
    <submittedName>
        <fullName evidence="7">Methyltransferase</fullName>
    </submittedName>
</protein>
<reference evidence="7 8" key="1">
    <citation type="submission" date="2019-04" db="EMBL/GenBank/DDBJ databases">
        <title>Herbidospora sp. NEAU-GS14.nov., a novel actinomycete isolated from soil.</title>
        <authorList>
            <person name="Han L."/>
        </authorList>
    </citation>
    <scope>NUCLEOTIDE SEQUENCE [LARGE SCALE GENOMIC DNA]</scope>
    <source>
        <strain evidence="7 8">NEAU-GS14</strain>
    </source>
</reference>
<dbReference type="GO" id="GO:0046983">
    <property type="term" value="F:protein dimerization activity"/>
    <property type="evidence" value="ECO:0007669"/>
    <property type="project" value="InterPro"/>
</dbReference>
<proteinExistence type="predicted"/>
<sequence>MTEPWGGRLWRAADLYTPMALRVAATLRVADEITAGVATGPALAARLGVAEDPLVRVLDHLVTAGFLHREEGGYALTDDGQWLRDDHPERVRAQLDLTGAIGRADLCAVELLHTVRTGEAAFPRRFGRGFWEDLAADPGVAGSFDASMGAQKVGEVAAAYDWAALGEVVDVGGGDGTLLIALLRAHPGLRGTVVDLPAPAATAARALADAGLADRGRALAGSFFDPLPAGAGGYVLSRVVHDWSDADAGRVLAGCATAARPGGRVIVIEEATGGAVSTEMDLRMLAYCLGRERDVEQLTDLAAKAGLTRGAVIPTGTRQIIEFLPV</sequence>
<dbReference type="PANTHER" id="PTHR43712">
    <property type="entry name" value="PUTATIVE (AFU_ORTHOLOGUE AFUA_4G14580)-RELATED"/>
    <property type="match status" value="1"/>
</dbReference>
<dbReference type="Pfam" id="PF00891">
    <property type="entry name" value="Methyltransf_2"/>
    <property type="match status" value="1"/>
</dbReference>
<dbReference type="InterPro" id="IPR036390">
    <property type="entry name" value="WH_DNA-bd_sf"/>
</dbReference>